<accession>A0AAU7JQW7</accession>
<dbReference type="InterPro" id="IPR045034">
    <property type="entry name" value="O-acyltransferase_WSD1-like"/>
</dbReference>
<name>A0AAU7JQW7_9MICO</name>
<dbReference type="GO" id="GO:0001666">
    <property type="term" value="P:response to hypoxia"/>
    <property type="evidence" value="ECO:0007669"/>
    <property type="project" value="TreeGrafter"/>
</dbReference>
<evidence type="ECO:0000256" key="6">
    <source>
        <dbReference type="ARBA" id="ARBA00022679"/>
    </source>
</evidence>
<dbReference type="EMBL" id="CP157483">
    <property type="protein sequence ID" value="XBO42683.1"/>
    <property type="molecule type" value="Genomic_DNA"/>
</dbReference>
<evidence type="ECO:0000256" key="3">
    <source>
        <dbReference type="ARBA" id="ARBA00009587"/>
    </source>
</evidence>
<evidence type="ECO:0000256" key="11">
    <source>
        <dbReference type="SAM" id="MobiDB-lite"/>
    </source>
</evidence>
<dbReference type="GO" id="GO:0051701">
    <property type="term" value="P:biological process involved in interaction with host"/>
    <property type="evidence" value="ECO:0007669"/>
    <property type="project" value="TreeGrafter"/>
</dbReference>
<evidence type="ECO:0000313" key="14">
    <source>
        <dbReference type="EMBL" id="XBO42683.1"/>
    </source>
</evidence>
<evidence type="ECO:0000256" key="1">
    <source>
        <dbReference type="ARBA" id="ARBA00004771"/>
    </source>
</evidence>
<dbReference type="SUPFAM" id="SSF52777">
    <property type="entry name" value="CoA-dependent acyltransferases"/>
    <property type="match status" value="2"/>
</dbReference>
<protein>
    <recommendedName>
        <fullName evidence="4">diacylglycerol O-acyltransferase</fullName>
        <ecNumber evidence="4">2.3.1.20</ecNumber>
    </recommendedName>
</protein>
<feature type="compositionally biased region" description="Basic and acidic residues" evidence="11">
    <location>
        <begin position="175"/>
        <end position="188"/>
    </location>
</feature>
<evidence type="ECO:0000256" key="4">
    <source>
        <dbReference type="ARBA" id="ARBA00013244"/>
    </source>
</evidence>
<keyword evidence="6" id="KW-0808">Transferase</keyword>
<dbReference type="PANTHER" id="PTHR31650">
    <property type="entry name" value="O-ACYLTRANSFERASE (WSD1-LIKE) FAMILY PROTEIN"/>
    <property type="match status" value="1"/>
</dbReference>
<dbReference type="PANTHER" id="PTHR31650:SF1">
    <property type="entry name" value="WAX ESTER SYNTHASE_DIACYLGLYCEROL ACYLTRANSFERASE 4-RELATED"/>
    <property type="match status" value="1"/>
</dbReference>
<feature type="region of interest" description="Disordered" evidence="11">
    <location>
        <begin position="168"/>
        <end position="188"/>
    </location>
</feature>
<dbReference type="GO" id="GO:0071731">
    <property type="term" value="P:response to nitric oxide"/>
    <property type="evidence" value="ECO:0007669"/>
    <property type="project" value="TreeGrafter"/>
</dbReference>
<dbReference type="RefSeq" id="WP_406830102.1">
    <property type="nucleotide sequence ID" value="NZ_CP157483.1"/>
</dbReference>
<evidence type="ECO:0000256" key="9">
    <source>
        <dbReference type="ARBA" id="ARBA00023315"/>
    </source>
</evidence>
<feature type="domain" description="O-acyltransferase WSD1-like N-terminal" evidence="12">
    <location>
        <begin position="9"/>
        <end position="266"/>
    </location>
</feature>
<evidence type="ECO:0000256" key="10">
    <source>
        <dbReference type="ARBA" id="ARBA00048109"/>
    </source>
</evidence>
<dbReference type="InterPro" id="IPR009721">
    <property type="entry name" value="O-acyltransferase_WSD1_C"/>
</dbReference>
<evidence type="ECO:0000256" key="8">
    <source>
        <dbReference type="ARBA" id="ARBA00023098"/>
    </source>
</evidence>
<dbReference type="GO" id="GO:0005886">
    <property type="term" value="C:plasma membrane"/>
    <property type="evidence" value="ECO:0007669"/>
    <property type="project" value="TreeGrafter"/>
</dbReference>
<dbReference type="Pfam" id="PF03007">
    <property type="entry name" value="WS_DGAT_cat"/>
    <property type="match status" value="1"/>
</dbReference>
<dbReference type="GO" id="GO:0006071">
    <property type="term" value="P:glycerol metabolic process"/>
    <property type="evidence" value="ECO:0007669"/>
    <property type="project" value="UniProtKB-KW"/>
</dbReference>
<feature type="domain" description="O-acyltransferase WSD1 C-terminal" evidence="13">
    <location>
        <begin position="307"/>
        <end position="446"/>
    </location>
</feature>
<evidence type="ECO:0000259" key="13">
    <source>
        <dbReference type="Pfam" id="PF06974"/>
    </source>
</evidence>
<proteinExistence type="inferred from homology"/>
<gene>
    <name evidence="14" type="ORF">ABEG17_14045</name>
</gene>
<dbReference type="InterPro" id="IPR023213">
    <property type="entry name" value="CAT-like_dom_sf"/>
</dbReference>
<evidence type="ECO:0000259" key="12">
    <source>
        <dbReference type="Pfam" id="PF03007"/>
    </source>
</evidence>
<dbReference type="InterPro" id="IPR004255">
    <property type="entry name" value="O-acyltransferase_WSD1_N"/>
</dbReference>
<evidence type="ECO:0000256" key="2">
    <source>
        <dbReference type="ARBA" id="ARBA00005189"/>
    </source>
</evidence>
<organism evidence="14">
    <name type="scientific">Pedococcus sp. KACC 23699</name>
    <dbReference type="NCBI Taxonomy" id="3149228"/>
    <lineage>
        <taxon>Bacteria</taxon>
        <taxon>Bacillati</taxon>
        <taxon>Actinomycetota</taxon>
        <taxon>Actinomycetes</taxon>
        <taxon>Micrococcales</taxon>
        <taxon>Intrasporangiaceae</taxon>
        <taxon>Pedococcus</taxon>
    </lineage>
</organism>
<keyword evidence="7" id="KW-0319">Glycerol metabolism</keyword>
<evidence type="ECO:0000256" key="5">
    <source>
        <dbReference type="ARBA" id="ARBA00022516"/>
    </source>
</evidence>
<dbReference type="Pfam" id="PF06974">
    <property type="entry name" value="WS_DGAT_C"/>
    <property type="match status" value="1"/>
</dbReference>
<keyword evidence="5" id="KW-0444">Lipid biosynthesis</keyword>
<sequence>MAIDRASPDDMMALASDRGAVVPLQIGVLLQLDPEHGVAASRMLDVLGRRAAAVPRLRQLLAPTPVGCGRPIWVEDRDFTPGRHLDTLAVRPFEPRVGDHAAPEDPCLDALAALVLDRLPRDRPPWRARVLLDPSGAAVAVAVVLHHVLADGVGGLALLAALLDPTPSAAGRPSGRGEEVGADRPTPRALARDAWSERRRAVAALPAFLVRLRRGARELGLGTPHRVPPTSLLAPTGARRRVDVVDVPLAAVVEAGRRDGATVNDEVLVAVAGALGRLLASRGESLDQLVVSVPVSGRPAGRGGELGNAVGVLPVRIRLDGDRRSRLADVRAQRRRLPAGAGRGSSVRLMSPVFRALASVGLFQLFIGHQRLVHTFETNVRGPSGPLSLAGATVRRAVPVAVNPGNVTVSFDVLSAAGRLVVSIVSDPDRVPDHEVLRSALRDELTRESPLGSCHGNGAAPAG</sequence>
<dbReference type="EC" id="2.3.1.20" evidence="4"/>
<keyword evidence="8" id="KW-0443">Lipid metabolism</keyword>
<comment type="catalytic activity">
    <reaction evidence="10">
        <text>an acyl-CoA + a 1,2-diacyl-sn-glycerol = a triacyl-sn-glycerol + CoA</text>
        <dbReference type="Rhea" id="RHEA:10868"/>
        <dbReference type="ChEBI" id="CHEBI:17815"/>
        <dbReference type="ChEBI" id="CHEBI:57287"/>
        <dbReference type="ChEBI" id="CHEBI:58342"/>
        <dbReference type="ChEBI" id="CHEBI:64615"/>
        <dbReference type="EC" id="2.3.1.20"/>
    </reaction>
</comment>
<reference evidence="14" key="1">
    <citation type="submission" date="2024-05" db="EMBL/GenBank/DDBJ databases">
        <authorList>
            <person name="Kim S."/>
            <person name="Heo J."/>
            <person name="Choi H."/>
            <person name="Choi Y."/>
            <person name="Kwon S.-W."/>
            <person name="Kim Y."/>
        </authorList>
    </citation>
    <scope>NUCLEOTIDE SEQUENCE</scope>
    <source>
        <strain evidence="14">KACC 23699</strain>
    </source>
</reference>
<comment type="pathway">
    <text evidence="1">Glycerolipid metabolism; triacylglycerol biosynthesis.</text>
</comment>
<evidence type="ECO:0000256" key="7">
    <source>
        <dbReference type="ARBA" id="ARBA00022798"/>
    </source>
</evidence>
<dbReference type="Gene3D" id="3.30.559.10">
    <property type="entry name" value="Chloramphenicol acetyltransferase-like domain"/>
    <property type="match status" value="1"/>
</dbReference>
<comment type="pathway">
    <text evidence="2">Lipid metabolism.</text>
</comment>
<dbReference type="AlphaFoldDB" id="A0AAU7JQW7"/>
<dbReference type="Gene3D" id="3.30.559.30">
    <property type="entry name" value="Nonribosomal peptide synthetase, condensation domain"/>
    <property type="match status" value="1"/>
</dbReference>
<keyword evidence="9" id="KW-0012">Acyltransferase</keyword>
<dbReference type="GO" id="GO:0004144">
    <property type="term" value="F:diacylglycerol O-acyltransferase activity"/>
    <property type="evidence" value="ECO:0007669"/>
    <property type="project" value="UniProtKB-EC"/>
</dbReference>
<comment type="similarity">
    <text evidence="3">Belongs to the long-chain O-acyltransferase family.</text>
</comment>
<dbReference type="GO" id="GO:0019432">
    <property type="term" value="P:triglyceride biosynthetic process"/>
    <property type="evidence" value="ECO:0007669"/>
    <property type="project" value="TreeGrafter"/>
</dbReference>